<dbReference type="GeneID" id="101941946"/>
<sequence>MSAARQRSSKGSGSAGSEKGAQSHSGGADDVAKKQQQQQAPAKGSKAAAGGRPSPCSLGKAFHALLSLALVGAAVFSGWGVQHLLGEVSQLSLRHEGAARQREELAHALEGVVQKVHSLQATFGDFESMMKSAQHKQEVTEKSVKQGESEINRISEVLQKLQNEILKDLSDGIHVVKDARERDFMSLENTVEERLTELTRSINDNIAIFTEVQKRSQNEINDMKARVASLGEIDVYKHELKALKDAVDEMQTSMKTKEKAIESLKSTIESMESDVYTEIKALVNLKQELEKFKETADTEHLSLKAFQEKVLKAEESIMQLPDEIKRLDEDLLQIKANLNKQEENVLSKNVLETLEKNREDSEFRFRRVEDNFQSLSSTDTQQTEKMESLLSKHEEYESKLAALEEAIASLRSTSDVDVHSITDTVRSLSESQLSLYNDVDELRRSVSDLPDSADALHNIQKQVSALLDQEKPQMGQAQSQDYLEKLSSVEGSVDKLRSFVNQVESDLKMIRTAVDSLVAYSVKIETNENNVESVKSLVDDLRNDLDRLFMKVEKIHEKV</sequence>
<keyword evidence="10" id="KW-1185">Reference proteome</keyword>
<dbReference type="KEGG" id="cpic:101941946"/>
<reference evidence="9" key="2">
    <citation type="submission" date="2025-09" db="UniProtKB">
        <authorList>
            <consortium name="Ensembl"/>
        </authorList>
    </citation>
    <scope>IDENTIFICATION</scope>
</reference>
<feature type="coiled-coil region" evidence="7">
    <location>
        <begin position="524"/>
        <end position="558"/>
    </location>
</feature>
<evidence type="ECO:0000256" key="6">
    <source>
        <dbReference type="ARBA" id="ARBA00023136"/>
    </source>
</evidence>
<feature type="coiled-coil region" evidence="7">
    <location>
        <begin position="233"/>
        <end position="274"/>
    </location>
</feature>
<keyword evidence="6" id="KW-0472">Membrane</keyword>
<dbReference type="OMA" id="GFSGWCV"/>
<evidence type="ECO:0000256" key="2">
    <source>
        <dbReference type="ARBA" id="ARBA00004496"/>
    </source>
</evidence>
<feature type="compositionally biased region" description="Low complexity" evidence="8">
    <location>
        <begin position="1"/>
        <end position="23"/>
    </location>
</feature>
<dbReference type="GO" id="GO:0005886">
    <property type="term" value="C:plasma membrane"/>
    <property type="evidence" value="ECO:0007669"/>
    <property type="project" value="UniProtKB-SubCell"/>
</dbReference>
<name>A0A8C3PCS6_CHRPI</name>
<dbReference type="GO" id="GO:0016607">
    <property type="term" value="C:nuclear speck"/>
    <property type="evidence" value="ECO:0007669"/>
    <property type="project" value="Ensembl"/>
</dbReference>
<evidence type="ECO:0000313" key="10">
    <source>
        <dbReference type="Proteomes" id="UP000694380"/>
    </source>
</evidence>
<keyword evidence="4" id="KW-0963">Cytoplasm</keyword>
<keyword evidence="7" id="KW-0175">Coiled coil</keyword>
<comment type="subcellular location">
    <subcellularLocation>
        <location evidence="1">Cell membrane</location>
    </subcellularLocation>
    <subcellularLocation>
        <location evidence="2">Cytoplasm</location>
    </subcellularLocation>
</comment>
<dbReference type="CTD" id="10970"/>
<gene>
    <name evidence="9" type="primary">CKAP4</name>
</gene>
<dbReference type="Gene3D" id="1.10.287.1490">
    <property type="match status" value="1"/>
</dbReference>
<proteinExistence type="predicted"/>
<feature type="region of interest" description="Disordered" evidence="8">
    <location>
        <begin position="1"/>
        <end position="53"/>
    </location>
</feature>
<dbReference type="GO" id="GO:0005791">
    <property type="term" value="C:rough endoplasmic reticulum"/>
    <property type="evidence" value="ECO:0007669"/>
    <property type="project" value="Ensembl"/>
</dbReference>
<reference evidence="9" key="1">
    <citation type="submission" date="2025-08" db="UniProtKB">
        <authorList>
            <consortium name="Ensembl"/>
        </authorList>
    </citation>
    <scope>IDENTIFICATION</scope>
</reference>
<organism evidence="9 10">
    <name type="scientific">Chrysemys picta bellii</name>
    <name type="common">Western painted turtle</name>
    <name type="synonym">Emys bellii</name>
    <dbReference type="NCBI Taxonomy" id="8478"/>
    <lineage>
        <taxon>Eukaryota</taxon>
        <taxon>Metazoa</taxon>
        <taxon>Chordata</taxon>
        <taxon>Craniata</taxon>
        <taxon>Vertebrata</taxon>
        <taxon>Euteleostomi</taxon>
        <taxon>Archelosauria</taxon>
        <taxon>Testudinata</taxon>
        <taxon>Testudines</taxon>
        <taxon>Cryptodira</taxon>
        <taxon>Durocryptodira</taxon>
        <taxon>Testudinoidea</taxon>
        <taxon>Emydidae</taxon>
        <taxon>Chrysemys</taxon>
    </lineage>
</organism>
<dbReference type="GO" id="GO:0005811">
    <property type="term" value="C:lipid droplet"/>
    <property type="evidence" value="ECO:0007669"/>
    <property type="project" value="Ensembl"/>
</dbReference>
<evidence type="ECO:0000256" key="4">
    <source>
        <dbReference type="ARBA" id="ARBA00022490"/>
    </source>
</evidence>
<evidence type="ECO:0000256" key="3">
    <source>
        <dbReference type="ARBA" id="ARBA00022475"/>
    </source>
</evidence>
<dbReference type="GeneTree" id="ENSGT00390000015968"/>
<dbReference type="Proteomes" id="UP000694380">
    <property type="component" value="Unplaced"/>
</dbReference>
<keyword evidence="5" id="KW-0597">Phosphoprotein</keyword>
<protein>
    <submittedName>
        <fullName evidence="9">Cytoskeleton associated protein 4</fullName>
    </submittedName>
</protein>
<dbReference type="AlphaFoldDB" id="A0A8C3PCS6"/>
<dbReference type="PANTHER" id="PTHR45161:SF1">
    <property type="entry name" value="CYTOSKELETON-ASSOCIATED PROTEIN 4"/>
    <property type="match status" value="1"/>
</dbReference>
<feature type="compositionally biased region" description="Low complexity" evidence="8">
    <location>
        <begin position="34"/>
        <end position="51"/>
    </location>
</feature>
<evidence type="ECO:0000256" key="7">
    <source>
        <dbReference type="SAM" id="Coils"/>
    </source>
</evidence>
<evidence type="ECO:0000256" key="5">
    <source>
        <dbReference type="ARBA" id="ARBA00022553"/>
    </source>
</evidence>
<evidence type="ECO:0000256" key="8">
    <source>
        <dbReference type="SAM" id="MobiDB-lite"/>
    </source>
</evidence>
<dbReference type="SUPFAM" id="SSF57997">
    <property type="entry name" value="Tropomyosin"/>
    <property type="match status" value="1"/>
</dbReference>
<feature type="coiled-coil region" evidence="7">
    <location>
        <begin position="324"/>
        <end position="413"/>
    </location>
</feature>
<dbReference type="OrthoDB" id="9944809at2759"/>
<evidence type="ECO:0000256" key="1">
    <source>
        <dbReference type="ARBA" id="ARBA00004236"/>
    </source>
</evidence>
<dbReference type="PANTHER" id="PTHR45161">
    <property type="entry name" value="CYTOSKELETON-ASSOCIATED PROTEIN 4"/>
    <property type="match status" value="1"/>
</dbReference>
<evidence type="ECO:0000313" key="9">
    <source>
        <dbReference type="Ensembl" id="ENSCPBP00000033122.1"/>
    </source>
</evidence>
<dbReference type="RefSeq" id="XP_005300842.1">
    <property type="nucleotide sequence ID" value="XM_005300785.5"/>
</dbReference>
<accession>A0A8C3PCS6</accession>
<keyword evidence="3" id="KW-1003">Cell membrane</keyword>
<dbReference type="GO" id="GO:0005739">
    <property type="term" value="C:mitochondrion"/>
    <property type="evidence" value="ECO:0007669"/>
    <property type="project" value="Ensembl"/>
</dbReference>
<dbReference type="Ensembl" id="ENSCPBT00000038931.1">
    <property type="protein sequence ID" value="ENSCPBP00000033122.1"/>
    <property type="gene ID" value="ENSCPBG00000023205.1"/>
</dbReference>